<gene>
    <name evidence="3" type="ORF">J2Z53_001026</name>
</gene>
<dbReference type="EMBL" id="JAGGJZ010000002">
    <property type="protein sequence ID" value="MBP1889445.1"/>
    <property type="molecule type" value="Genomic_DNA"/>
</dbReference>
<organism evidence="3 4">
    <name type="scientific">Clostridium moniliforme</name>
    <dbReference type="NCBI Taxonomy" id="39489"/>
    <lineage>
        <taxon>Bacteria</taxon>
        <taxon>Bacillati</taxon>
        <taxon>Bacillota</taxon>
        <taxon>Clostridia</taxon>
        <taxon>Eubacteriales</taxon>
        <taxon>Clostridiaceae</taxon>
        <taxon>Clostridium</taxon>
    </lineage>
</organism>
<dbReference type="SUPFAM" id="SSF49478">
    <property type="entry name" value="Cna protein B-type domain"/>
    <property type="match status" value="1"/>
</dbReference>
<dbReference type="Pfam" id="PF17802">
    <property type="entry name" value="SpaA"/>
    <property type="match status" value="1"/>
</dbReference>
<protein>
    <submittedName>
        <fullName evidence="3">5-hydroxyisourate hydrolase-like protein (Transthyretin family)</fullName>
    </submittedName>
</protein>
<evidence type="ECO:0000313" key="3">
    <source>
        <dbReference type="EMBL" id="MBP1889445.1"/>
    </source>
</evidence>
<dbReference type="Gene3D" id="2.60.40.10">
    <property type="entry name" value="Immunoglobulins"/>
    <property type="match status" value="1"/>
</dbReference>
<keyword evidence="4" id="KW-1185">Reference proteome</keyword>
<sequence>MKKEIRGKNEYSRNLKSTSKKEKGKITVYTLMDNLNGEKLKGIKVNLYIINGVSPFLVMSKFSDKNGKVEFLNIEDGNYRVIEIIDKKIYEKPNYIRWNEINISNYCKEETIYVINKKKNLYKS</sequence>
<reference evidence="3 4" key="1">
    <citation type="submission" date="2021-03" db="EMBL/GenBank/DDBJ databases">
        <title>Genomic Encyclopedia of Type Strains, Phase IV (KMG-IV): sequencing the most valuable type-strain genomes for metagenomic binning, comparative biology and taxonomic classification.</title>
        <authorList>
            <person name="Goeker M."/>
        </authorList>
    </citation>
    <scope>NUCLEOTIDE SEQUENCE [LARGE SCALE GENOMIC DNA]</scope>
    <source>
        <strain evidence="3 4">DSM 3984</strain>
    </source>
</reference>
<proteinExistence type="predicted"/>
<name>A0ABS4EZN8_9CLOT</name>
<evidence type="ECO:0000256" key="1">
    <source>
        <dbReference type="SAM" id="MobiDB-lite"/>
    </source>
</evidence>
<feature type="region of interest" description="Disordered" evidence="1">
    <location>
        <begin position="1"/>
        <end position="22"/>
    </location>
</feature>
<evidence type="ECO:0000259" key="2">
    <source>
        <dbReference type="Pfam" id="PF17802"/>
    </source>
</evidence>
<comment type="caution">
    <text evidence="3">The sequence shown here is derived from an EMBL/GenBank/DDBJ whole genome shotgun (WGS) entry which is preliminary data.</text>
</comment>
<dbReference type="InterPro" id="IPR041033">
    <property type="entry name" value="SpaA_PFL_dom_1"/>
</dbReference>
<dbReference type="RefSeq" id="WP_209796140.1">
    <property type="nucleotide sequence ID" value="NZ_JAGGJZ010000002.1"/>
</dbReference>
<evidence type="ECO:0000313" key="4">
    <source>
        <dbReference type="Proteomes" id="UP000783390"/>
    </source>
</evidence>
<dbReference type="InterPro" id="IPR013783">
    <property type="entry name" value="Ig-like_fold"/>
</dbReference>
<accession>A0ABS4EZN8</accession>
<dbReference type="Proteomes" id="UP000783390">
    <property type="component" value="Unassembled WGS sequence"/>
</dbReference>
<feature type="domain" description="SpaA-like prealbumin fold" evidence="2">
    <location>
        <begin position="32"/>
        <end position="93"/>
    </location>
</feature>